<organism evidence="7 8">
    <name type="scientific">Mya arenaria</name>
    <name type="common">Soft-shell clam</name>
    <dbReference type="NCBI Taxonomy" id="6604"/>
    <lineage>
        <taxon>Eukaryota</taxon>
        <taxon>Metazoa</taxon>
        <taxon>Spiralia</taxon>
        <taxon>Lophotrochozoa</taxon>
        <taxon>Mollusca</taxon>
        <taxon>Bivalvia</taxon>
        <taxon>Autobranchia</taxon>
        <taxon>Heteroconchia</taxon>
        <taxon>Euheterodonta</taxon>
        <taxon>Imparidentia</taxon>
        <taxon>Neoheterodontei</taxon>
        <taxon>Myida</taxon>
        <taxon>Myoidea</taxon>
        <taxon>Myidae</taxon>
        <taxon>Mya</taxon>
    </lineage>
</organism>
<keyword evidence="5" id="KW-0812">Transmembrane</keyword>
<evidence type="ECO:0000259" key="6">
    <source>
        <dbReference type="SMART" id="SM00822"/>
    </source>
</evidence>
<comment type="similarity">
    <text evidence="1 4">Belongs to the short-chain dehydrogenases/reductases (SDR) family.</text>
</comment>
<feature type="domain" description="Ketoreductase" evidence="6">
    <location>
        <begin position="38"/>
        <end position="225"/>
    </location>
</feature>
<evidence type="ECO:0000313" key="7">
    <source>
        <dbReference type="EMBL" id="WAQ95485.1"/>
    </source>
</evidence>
<dbReference type="SUPFAM" id="SSF51735">
    <property type="entry name" value="NAD(P)-binding Rossmann-fold domains"/>
    <property type="match status" value="1"/>
</dbReference>
<sequence length="313" mass="33842">HTTMQISPFAQAVGGTSCLLGLIYWLLTRRKRTSLKGKVVLITGANSGLGKALAEVFFKAGCKVILAGRNLAQLNDVMEGLKTRHSKSPSDLAILTVDLCDLQSLEGKGQEAGAIFGTVDVLINNAGVSYRGNIAETTIDVHTKVMNVNYFGQIALTKALLPMIKKTNGHIIAISSVQGRISQAYRSAYAASKHALQAYFDCLRAELWSTGVHVCVVSPGYIQTDLSLNAVCADGSKYGVMDKTTESGLPPEQVAKSVLQAIERGTPEIFPATLTQKTAIVLRAVCPRLLFYIMKKRAKKQCKEANSRHMKQS</sequence>
<comment type="function">
    <text evidence="3">Putative oxidoreductase.</text>
</comment>
<dbReference type="Pfam" id="PF00106">
    <property type="entry name" value="adh_short"/>
    <property type="match status" value="1"/>
</dbReference>
<dbReference type="SMART" id="SM00822">
    <property type="entry name" value="PKS_KR"/>
    <property type="match status" value="1"/>
</dbReference>
<dbReference type="CDD" id="cd05332">
    <property type="entry name" value="11beta-HSD1_like_SDR_c"/>
    <property type="match status" value="1"/>
</dbReference>
<dbReference type="Gene3D" id="3.40.50.720">
    <property type="entry name" value="NAD(P)-binding Rossmann-like Domain"/>
    <property type="match status" value="1"/>
</dbReference>
<dbReference type="InterPro" id="IPR002347">
    <property type="entry name" value="SDR_fam"/>
</dbReference>
<dbReference type="InterPro" id="IPR057326">
    <property type="entry name" value="KR_dom"/>
</dbReference>
<accession>A0ABY7DGM4</accession>
<evidence type="ECO:0000256" key="4">
    <source>
        <dbReference type="RuleBase" id="RU000363"/>
    </source>
</evidence>
<evidence type="ECO:0000256" key="2">
    <source>
        <dbReference type="ARBA" id="ARBA00023002"/>
    </source>
</evidence>
<dbReference type="EMBL" id="CP111013">
    <property type="protein sequence ID" value="WAQ95485.1"/>
    <property type="molecule type" value="Genomic_DNA"/>
</dbReference>
<dbReference type="PANTHER" id="PTHR44196:SF1">
    <property type="entry name" value="DEHYDROGENASE_REDUCTASE SDR FAMILY MEMBER 7B"/>
    <property type="match status" value="1"/>
</dbReference>
<evidence type="ECO:0000256" key="1">
    <source>
        <dbReference type="ARBA" id="ARBA00006484"/>
    </source>
</evidence>
<dbReference type="PRINTS" id="PR00081">
    <property type="entry name" value="GDHRDH"/>
</dbReference>
<feature type="transmembrane region" description="Helical" evidence="5">
    <location>
        <begin position="6"/>
        <end position="27"/>
    </location>
</feature>
<proteinExistence type="inferred from homology"/>
<keyword evidence="5" id="KW-1133">Transmembrane helix</keyword>
<dbReference type="InterPro" id="IPR036291">
    <property type="entry name" value="NAD(P)-bd_dom_sf"/>
</dbReference>
<reference evidence="7" key="1">
    <citation type="submission" date="2022-11" db="EMBL/GenBank/DDBJ databases">
        <title>Centuries of genome instability and evolution in soft-shell clam transmissible cancer (bioRxiv).</title>
        <authorList>
            <person name="Hart S.F.M."/>
            <person name="Yonemitsu M.A."/>
            <person name="Giersch R.M."/>
            <person name="Beal B.F."/>
            <person name="Arriagada G."/>
            <person name="Davis B.W."/>
            <person name="Ostrander E.A."/>
            <person name="Goff S.P."/>
            <person name="Metzger M.J."/>
        </authorList>
    </citation>
    <scope>NUCLEOTIDE SEQUENCE</scope>
    <source>
        <strain evidence="7">MELC-2E11</strain>
        <tissue evidence="7">Siphon/mantle</tissue>
    </source>
</reference>
<keyword evidence="5" id="KW-0472">Membrane</keyword>
<evidence type="ECO:0000313" key="8">
    <source>
        <dbReference type="Proteomes" id="UP001164746"/>
    </source>
</evidence>
<dbReference type="NCBIfam" id="NF004825">
    <property type="entry name" value="PRK06181.1"/>
    <property type="match status" value="1"/>
</dbReference>
<evidence type="ECO:0000256" key="5">
    <source>
        <dbReference type="SAM" id="Phobius"/>
    </source>
</evidence>
<dbReference type="Proteomes" id="UP001164746">
    <property type="component" value="Chromosome 2"/>
</dbReference>
<name>A0ABY7DGM4_MYAAR</name>
<dbReference type="PROSITE" id="PS00061">
    <property type="entry name" value="ADH_SHORT"/>
    <property type="match status" value="1"/>
</dbReference>
<keyword evidence="2" id="KW-0560">Oxidoreductase</keyword>
<evidence type="ECO:0000256" key="3">
    <source>
        <dbReference type="ARBA" id="ARBA00037096"/>
    </source>
</evidence>
<dbReference type="PRINTS" id="PR00080">
    <property type="entry name" value="SDRFAMILY"/>
</dbReference>
<gene>
    <name evidence="7" type="ORF">MAR_028175</name>
</gene>
<protein>
    <submittedName>
        <fullName evidence="7">DRS7B-like protein</fullName>
    </submittedName>
</protein>
<keyword evidence="8" id="KW-1185">Reference proteome</keyword>
<dbReference type="InterPro" id="IPR020904">
    <property type="entry name" value="Sc_DH/Rdtase_CS"/>
</dbReference>
<feature type="non-terminal residue" evidence="7">
    <location>
        <position position="1"/>
    </location>
</feature>
<dbReference type="PANTHER" id="PTHR44196">
    <property type="entry name" value="DEHYDROGENASE/REDUCTASE SDR FAMILY MEMBER 7B"/>
    <property type="match status" value="1"/>
</dbReference>